<gene>
    <name evidence="6" type="ORF">EVA68_02485</name>
</gene>
<dbReference type="SUPFAM" id="SSF50156">
    <property type="entry name" value="PDZ domain-like"/>
    <property type="match status" value="1"/>
</dbReference>
<dbReference type="InterPro" id="IPR001478">
    <property type="entry name" value="PDZ"/>
</dbReference>
<evidence type="ECO:0000259" key="5">
    <source>
        <dbReference type="Pfam" id="PF13180"/>
    </source>
</evidence>
<dbReference type="GO" id="GO:0006508">
    <property type="term" value="P:proteolysis"/>
    <property type="evidence" value="ECO:0007669"/>
    <property type="project" value="UniProtKB-KW"/>
</dbReference>
<dbReference type="GO" id="GO:0004252">
    <property type="term" value="F:serine-type endopeptidase activity"/>
    <property type="evidence" value="ECO:0007669"/>
    <property type="project" value="InterPro"/>
</dbReference>
<dbReference type="PRINTS" id="PR00834">
    <property type="entry name" value="PROTEASES2C"/>
</dbReference>
<dbReference type="AlphaFoldDB" id="A0A520S3S9"/>
<dbReference type="PANTHER" id="PTHR43343:SF3">
    <property type="entry name" value="PROTEASE DO-LIKE 8, CHLOROPLASTIC"/>
    <property type="match status" value="1"/>
</dbReference>
<dbReference type="InterPro" id="IPR001940">
    <property type="entry name" value="Peptidase_S1C"/>
</dbReference>
<evidence type="ECO:0000256" key="4">
    <source>
        <dbReference type="ARBA" id="ARBA00022825"/>
    </source>
</evidence>
<dbReference type="Gene3D" id="2.30.42.10">
    <property type="match status" value="1"/>
</dbReference>
<proteinExistence type="inferred from homology"/>
<dbReference type="InterPro" id="IPR036034">
    <property type="entry name" value="PDZ_sf"/>
</dbReference>
<keyword evidence="2 6" id="KW-0645">Protease</keyword>
<dbReference type="InterPro" id="IPR009003">
    <property type="entry name" value="Peptidase_S1_PA"/>
</dbReference>
<evidence type="ECO:0000313" key="6">
    <source>
        <dbReference type="EMBL" id="RZO77099.1"/>
    </source>
</evidence>
<sequence>MFKWTFGIISSSTLIIFFLVFSSEQGNATGSEENPFLTGDERNNIKIFSDVSPSVVYVTNTQVVRQRFSFNAMEVPRGSGTGFVWDNNGLIVTNYHVIYGAHKVLITLHDGQTYEAENVGVAPEKDIALLKIDAPSSALQPIIVGDSSNLAVGRKVLAIGNPFELDTTLTVGVVSALGREIKSLDNRTIKNVIQTDAAINPGNSGGPLLDSRGQLIGVNTSIISPTGANAGIGFAIPVNTVKLIVPQLLAHGRLYRPILGIEVLPEYWARRFRVKGVAIMSVQDSLPAGRAGMVGIREDRRRNIQLGDVIIAVNDEPVINEDTLLSLLEKYQPGDEVNVTTMKDEKIHNYNLRLAEPEN</sequence>
<evidence type="ECO:0000313" key="7">
    <source>
        <dbReference type="Proteomes" id="UP000316199"/>
    </source>
</evidence>
<evidence type="ECO:0000256" key="1">
    <source>
        <dbReference type="ARBA" id="ARBA00010541"/>
    </source>
</evidence>
<comment type="caution">
    <text evidence="6">The sequence shown here is derived from an EMBL/GenBank/DDBJ whole genome shotgun (WGS) entry which is preliminary data.</text>
</comment>
<dbReference type="Gene3D" id="2.40.10.10">
    <property type="entry name" value="Trypsin-like serine proteases"/>
    <property type="match status" value="2"/>
</dbReference>
<feature type="domain" description="PDZ" evidence="5">
    <location>
        <begin position="259"/>
        <end position="353"/>
    </location>
</feature>
<keyword evidence="3" id="KW-0378">Hydrolase</keyword>
<dbReference type="InterPro" id="IPR051201">
    <property type="entry name" value="Chloro_Bact_Ser_Proteases"/>
</dbReference>
<reference evidence="6 7" key="1">
    <citation type="submission" date="2019-02" db="EMBL/GenBank/DDBJ databases">
        <title>Prokaryotic population dynamics and viral predation in marine succession experiment using metagenomics: the confinement effect.</title>
        <authorList>
            <person name="Haro-Moreno J.M."/>
            <person name="Rodriguez-Valera F."/>
            <person name="Lopez-Perez M."/>
        </authorList>
    </citation>
    <scope>NUCLEOTIDE SEQUENCE [LARGE SCALE GENOMIC DNA]</scope>
    <source>
        <strain evidence="6">MED-G157</strain>
    </source>
</reference>
<dbReference type="EMBL" id="SHAG01000005">
    <property type="protein sequence ID" value="RZO77099.1"/>
    <property type="molecule type" value="Genomic_DNA"/>
</dbReference>
<dbReference type="Pfam" id="PF13365">
    <property type="entry name" value="Trypsin_2"/>
    <property type="match status" value="1"/>
</dbReference>
<evidence type="ECO:0000256" key="3">
    <source>
        <dbReference type="ARBA" id="ARBA00022801"/>
    </source>
</evidence>
<dbReference type="Proteomes" id="UP000316199">
    <property type="component" value="Unassembled WGS sequence"/>
</dbReference>
<organism evidence="6 7">
    <name type="scientific">OM182 bacterium</name>
    <dbReference type="NCBI Taxonomy" id="2510334"/>
    <lineage>
        <taxon>Bacteria</taxon>
        <taxon>Pseudomonadati</taxon>
        <taxon>Pseudomonadota</taxon>
        <taxon>Gammaproteobacteria</taxon>
        <taxon>OMG group</taxon>
        <taxon>OM182 clade</taxon>
    </lineage>
</organism>
<comment type="similarity">
    <text evidence="1">Belongs to the peptidase S1C family.</text>
</comment>
<evidence type="ECO:0000256" key="2">
    <source>
        <dbReference type="ARBA" id="ARBA00022670"/>
    </source>
</evidence>
<protein>
    <submittedName>
        <fullName evidence="6">Trypsin-like serine protease</fullName>
    </submittedName>
</protein>
<keyword evidence="4" id="KW-0720">Serine protease</keyword>
<dbReference type="PANTHER" id="PTHR43343">
    <property type="entry name" value="PEPTIDASE S12"/>
    <property type="match status" value="1"/>
</dbReference>
<dbReference type="Pfam" id="PF13180">
    <property type="entry name" value="PDZ_2"/>
    <property type="match status" value="1"/>
</dbReference>
<name>A0A520S3S9_9GAMM</name>
<dbReference type="FunFam" id="2.40.10.10:FF:000001">
    <property type="entry name" value="Periplasmic serine protease DegS"/>
    <property type="match status" value="1"/>
</dbReference>
<dbReference type="SUPFAM" id="SSF50494">
    <property type="entry name" value="Trypsin-like serine proteases"/>
    <property type="match status" value="1"/>
</dbReference>
<dbReference type="InterPro" id="IPR043504">
    <property type="entry name" value="Peptidase_S1_PA_chymotrypsin"/>
</dbReference>
<accession>A0A520S3S9</accession>